<reference evidence="2" key="1">
    <citation type="journal article" date="2020" name="Genome Biol.">
        <title>Gamete binning: chromosome-level and haplotype-resolved genome assembly enabled by high-throughput single-cell sequencing of gamete genomes.</title>
        <authorList>
            <person name="Campoy J.A."/>
            <person name="Sun H."/>
            <person name="Goel M."/>
            <person name="Jiao W.-B."/>
            <person name="Folz-Donahue K."/>
            <person name="Wang N."/>
            <person name="Rubio M."/>
            <person name="Liu C."/>
            <person name="Kukat C."/>
            <person name="Ruiz D."/>
            <person name="Huettel B."/>
            <person name="Schneeberger K."/>
        </authorList>
    </citation>
    <scope>NUCLEOTIDE SEQUENCE [LARGE SCALE GENOMIC DNA]</scope>
    <source>
        <strain evidence="2">cv. Rojo Pasion</strain>
    </source>
</reference>
<proteinExistence type="predicted"/>
<organism evidence="1 2">
    <name type="scientific">Prunus armeniaca</name>
    <name type="common">Apricot</name>
    <name type="synonym">Armeniaca vulgaris</name>
    <dbReference type="NCBI Taxonomy" id="36596"/>
    <lineage>
        <taxon>Eukaryota</taxon>
        <taxon>Viridiplantae</taxon>
        <taxon>Streptophyta</taxon>
        <taxon>Embryophyta</taxon>
        <taxon>Tracheophyta</taxon>
        <taxon>Spermatophyta</taxon>
        <taxon>Magnoliopsida</taxon>
        <taxon>eudicotyledons</taxon>
        <taxon>Gunneridae</taxon>
        <taxon>Pentapetalae</taxon>
        <taxon>rosids</taxon>
        <taxon>fabids</taxon>
        <taxon>Rosales</taxon>
        <taxon>Rosaceae</taxon>
        <taxon>Amygdaloideae</taxon>
        <taxon>Amygdaleae</taxon>
        <taxon>Prunus</taxon>
    </lineage>
</organism>
<dbReference type="AlphaFoldDB" id="A0A6J5XRB0"/>
<dbReference type="Proteomes" id="UP000507245">
    <property type="component" value="Unassembled WGS sequence"/>
</dbReference>
<gene>
    <name evidence="1" type="ORF">ORAREDHAP_LOCUS41306</name>
</gene>
<accession>A0A6J5XRB0</accession>
<name>A0A6J5XRB0_PRUAR</name>
<keyword evidence="2" id="KW-1185">Reference proteome</keyword>
<sequence>MDAELTEAFKMYKWPLYLQGLHKAQRKRLFKRTFPIEMDYKYKSVLVRVHIFKLSTIFTCCKM</sequence>
<evidence type="ECO:0000313" key="2">
    <source>
        <dbReference type="Proteomes" id="UP000507245"/>
    </source>
</evidence>
<dbReference type="EMBL" id="CAEKKB010000007">
    <property type="protein sequence ID" value="CAB4316269.1"/>
    <property type="molecule type" value="Genomic_DNA"/>
</dbReference>
<evidence type="ECO:0000313" key="1">
    <source>
        <dbReference type="EMBL" id="CAB4316269.1"/>
    </source>
</evidence>
<protein>
    <submittedName>
        <fullName evidence="1">Uncharacterized protein</fullName>
    </submittedName>
</protein>